<dbReference type="GO" id="GO:0009737">
    <property type="term" value="P:response to abscisic acid"/>
    <property type="evidence" value="ECO:0007669"/>
    <property type="project" value="EnsemblPlants"/>
</dbReference>
<evidence type="ECO:0000259" key="3">
    <source>
        <dbReference type="PROSITE" id="PS50132"/>
    </source>
</evidence>
<evidence type="ECO:0000256" key="2">
    <source>
        <dbReference type="SAM" id="Phobius"/>
    </source>
</evidence>
<feature type="transmembrane region" description="Helical" evidence="2">
    <location>
        <begin position="192"/>
        <end position="213"/>
    </location>
</feature>
<keyword evidence="2" id="KW-1133">Transmembrane helix</keyword>
<protein>
    <recommendedName>
        <fullName evidence="3">RGS domain-containing protein</fullName>
    </recommendedName>
</protein>
<gene>
    <name evidence="4" type="ORF">MANES_13G018700v8</name>
</gene>
<dbReference type="OrthoDB" id="196547at2759"/>
<dbReference type="OMA" id="KRCLPPI"/>
<proteinExistence type="predicted"/>
<dbReference type="STRING" id="3983.A0A2C9UP57"/>
<dbReference type="Proteomes" id="UP000091857">
    <property type="component" value="Chromosome 13"/>
</dbReference>
<dbReference type="GO" id="GO:0009749">
    <property type="term" value="P:response to glucose"/>
    <property type="evidence" value="ECO:0007669"/>
    <property type="project" value="EnsemblPlants"/>
</dbReference>
<dbReference type="GO" id="GO:0009867">
    <property type="term" value="P:jasmonic acid mediated signaling pathway"/>
    <property type="evidence" value="ECO:0007669"/>
    <property type="project" value="EnsemblPlants"/>
</dbReference>
<feature type="transmembrane region" description="Helical" evidence="2">
    <location>
        <begin position="84"/>
        <end position="104"/>
    </location>
</feature>
<dbReference type="GO" id="GO:0010182">
    <property type="term" value="P:sugar mediated signaling pathway"/>
    <property type="evidence" value="ECO:0007669"/>
    <property type="project" value="EnsemblPlants"/>
</dbReference>
<dbReference type="InterPro" id="IPR036305">
    <property type="entry name" value="RGS_sf"/>
</dbReference>
<feature type="transmembrane region" description="Helical" evidence="2">
    <location>
        <begin position="225"/>
        <end position="245"/>
    </location>
</feature>
<dbReference type="PANTHER" id="PTHR10845:SF192">
    <property type="entry name" value="DOUBLE HIT, ISOFORM B"/>
    <property type="match status" value="1"/>
</dbReference>
<sequence>MASCAVEGGCATDYIAISISIISIILLLSRSIFPFLVHKVPRINGSGFWIPLIQVFGSFNLLLSIVMSVNFLKFKKRHWWQSCYVWAVWFEGPLGFGLLLSCRITQAYQLYYIFVKRRLPLIRSYIFLPLILLPWIAGAAFIHVRKPLNTRCHMGTHWIIPVVCLHIFYITSLVGFTGAIQHIEFRFDELKDLWQGILVSSSSIGAWVVAYILNEIHDDISWLQVISRFFLLTTASILVLVFFSISSSQPLLSQISLRKREPLQFETMGQALGIPDSGLLMQRDPAPVIDPNEPLDKLLLNKRFRQSFMDFADSCLAGESVHFYNEVHERGKIPIDDTIRRIYMTRHIIEKYIVAGAAMEVNISHRTRQEILTTVDLAHPDLFNKAINELLQLMKMNLGKDYWTSMFFIKFKEEANMRSSDHDLEQMAGWNFSPRLSSVHGADDPFHQEHPVKDTGCNNHGSDTRSQEL</sequence>
<dbReference type="PANTHER" id="PTHR10845">
    <property type="entry name" value="REGULATOR OF G PROTEIN SIGNALING"/>
    <property type="match status" value="1"/>
</dbReference>
<dbReference type="SUPFAM" id="SSF48097">
    <property type="entry name" value="Regulator of G-protein signaling, RGS"/>
    <property type="match status" value="1"/>
</dbReference>
<keyword evidence="2" id="KW-0472">Membrane</keyword>
<reference evidence="5" key="1">
    <citation type="journal article" date="2016" name="Nat. Biotechnol.">
        <title>Sequencing wild and cultivated cassava and related species reveals extensive interspecific hybridization and genetic diversity.</title>
        <authorList>
            <person name="Bredeson J.V."/>
            <person name="Lyons J.B."/>
            <person name="Prochnik S.E."/>
            <person name="Wu G.A."/>
            <person name="Ha C.M."/>
            <person name="Edsinger-Gonzales E."/>
            <person name="Grimwood J."/>
            <person name="Schmutz J."/>
            <person name="Rabbi I.Y."/>
            <person name="Egesi C."/>
            <person name="Nauluvula P."/>
            <person name="Lebot V."/>
            <person name="Ndunguru J."/>
            <person name="Mkamilo G."/>
            <person name="Bart R.S."/>
            <person name="Setter T.L."/>
            <person name="Gleadow R.M."/>
            <person name="Kulakow P."/>
            <person name="Ferguson M.E."/>
            <person name="Rounsley S."/>
            <person name="Rokhsar D.S."/>
        </authorList>
    </citation>
    <scope>NUCLEOTIDE SEQUENCE [LARGE SCALE GENOMIC DNA]</scope>
    <source>
        <strain evidence="5">cv. AM560-2</strain>
    </source>
</reference>
<feature type="region of interest" description="Disordered" evidence="1">
    <location>
        <begin position="441"/>
        <end position="469"/>
    </location>
</feature>
<keyword evidence="2" id="KW-0812">Transmembrane</keyword>
<dbReference type="GO" id="GO:0004930">
    <property type="term" value="F:G protein-coupled receptor activity"/>
    <property type="evidence" value="ECO:0007669"/>
    <property type="project" value="EnsemblPlants"/>
</dbReference>
<dbReference type="GO" id="GO:0005096">
    <property type="term" value="F:GTPase activator activity"/>
    <property type="evidence" value="ECO:0007669"/>
    <property type="project" value="EnsemblPlants"/>
</dbReference>
<dbReference type="Gramene" id="Manes.13G018700.1.v8.1">
    <property type="protein sequence ID" value="Manes.13G018700.1.v8.1.CDS"/>
    <property type="gene ID" value="Manes.13G018700.v8.1"/>
</dbReference>
<evidence type="ECO:0000256" key="1">
    <source>
        <dbReference type="SAM" id="MobiDB-lite"/>
    </source>
</evidence>
<dbReference type="AlphaFoldDB" id="A0A2C9UP57"/>
<accession>A0A2C9UP57</accession>
<evidence type="ECO:0000313" key="4">
    <source>
        <dbReference type="EMBL" id="OAY32452.1"/>
    </source>
</evidence>
<feature type="domain" description="RGS" evidence="3">
    <location>
        <begin position="294"/>
        <end position="412"/>
    </location>
</feature>
<dbReference type="Gene3D" id="1.10.167.10">
    <property type="entry name" value="Regulator of G-protein Signalling 4, domain 2"/>
    <property type="match status" value="1"/>
</dbReference>
<dbReference type="InterPro" id="IPR044926">
    <property type="entry name" value="RGS_subdomain_2"/>
</dbReference>
<dbReference type="GO" id="GO:0042127">
    <property type="term" value="P:regulation of cell population proliferation"/>
    <property type="evidence" value="ECO:0007669"/>
    <property type="project" value="EnsemblPlants"/>
</dbReference>
<keyword evidence="5" id="KW-1185">Reference proteome</keyword>
<evidence type="ECO:0000313" key="5">
    <source>
        <dbReference type="Proteomes" id="UP000091857"/>
    </source>
</evidence>
<name>A0A2C9UP57_MANES</name>
<dbReference type="EMBL" id="CM004399">
    <property type="protein sequence ID" value="OAY32452.1"/>
    <property type="molecule type" value="Genomic_DNA"/>
</dbReference>
<feature type="transmembrane region" description="Helical" evidence="2">
    <location>
        <begin position="125"/>
        <end position="144"/>
    </location>
</feature>
<dbReference type="GO" id="GO:0010008">
    <property type="term" value="C:endosome membrane"/>
    <property type="evidence" value="ECO:0007669"/>
    <property type="project" value="EnsemblPlants"/>
</dbReference>
<dbReference type="InterPro" id="IPR016137">
    <property type="entry name" value="RGS"/>
</dbReference>
<feature type="compositionally biased region" description="Basic and acidic residues" evidence="1">
    <location>
        <begin position="441"/>
        <end position="453"/>
    </location>
</feature>
<dbReference type="PROSITE" id="PS50132">
    <property type="entry name" value="RGS"/>
    <property type="match status" value="1"/>
</dbReference>
<dbReference type="Pfam" id="PF00615">
    <property type="entry name" value="RGS"/>
    <property type="match status" value="1"/>
</dbReference>
<dbReference type="GO" id="GO:0005886">
    <property type="term" value="C:plasma membrane"/>
    <property type="evidence" value="ECO:0007669"/>
    <property type="project" value="EnsemblPlants"/>
</dbReference>
<dbReference type="GO" id="GO:0009414">
    <property type="term" value="P:response to water deprivation"/>
    <property type="evidence" value="ECO:0007669"/>
    <property type="project" value="EnsemblPlants"/>
</dbReference>
<feature type="transmembrane region" description="Helical" evidence="2">
    <location>
        <begin position="48"/>
        <end position="72"/>
    </location>
</feature>
<feature type="transmembrane region" description="Helical" evidence="2">
    <location>
        <begin position="156"/>
        <end position="180"/>
    </location>
</feature>
<organism evidence="4 5">
    <name type="scientific">Manihot esculenta</name>
    <name type="common">Cassava</name>
    <name type="synonym">Jatropha manihot</name>
    <dbReference type="NCBI Taxonomy" id="3983"/>
    <lineage>
        <taxon>Eukaryota</taxon>
        <taxon>Viridiplantae</taxon>
        <taxon>Streptophyta</taxon>
        <taxon>Embryophyta</taxon>
        <taxon>Tracheophyta</taxon>
        <taxon>Spermatophyta</taxon>
        <taxon>Magnoliopsida</taxon>
        <taxon>eudicotyledons</taxon>
        <taxon>Gunneridae</taxon>
        <taxon>Pentapetalae</taxon>
        <taxon>rosids</taxon>
        <taxon>fabids</taxon>
        <taxon>Malpighiales</taxon>
        <taxon>Euphorbiaceae</taxon>
        <taxon>Crotonoideae</taxon>
        <taxon>Manihoteae</taxon>
        <taxon>Manihot</taxon>
    </lineage>
</organism>
<dbReference type="SMART" id="SM00315">
    <property type="entry name" value="RGS"/>
    <property type="match status" value="1"/>
</dbReference>
<dbReference type="GO" id="GO:0005634">
    <property type="term" value="C:nucleus"/>
    <property type="evidence" value="ECO:0007669"/>
    <property type="project" value="EnsemblPlants"/>
</dbReference>
<comment type="caution">
    <text evidence="4">The sequence shown here is derived from an EMBL/GenBank/DDBJ whole genome shotgun (WGS) entry which is preliminary data.</text>
</comment>
<feature type="transmembrane region" description="Helical" evidence="2">
    <location>
        <begin position="15"/>
        <end position="36"/>
    </location>
</feature>